<reference evidence="1" key="1">
    <citation type="journal article" date="2021" name="Nat. Commun.">
        <title>Genetic determinants of endophytism in the Arabidopsis root mycobiome.</title>
        <authorList>
            <person name="Mesny F."/>
            <person name="Miyauchi S."/>
            <person name="Thiergart T."/>
            <person name="Pickel B."/>
            <person name="Atanasova L."/>
            <person name="Karlsson M."/>
            <person name="Huettel B."/>
            <person name="Barry K.W."/>
            <person name="Haridas S."/>
            <person name="Chen C."/>
            <person name="Bauer D."/>
            <person name="Andreopoulos W."/>
            <person name="Pangilinan J."/>
            <person name="LaButti K."/>
            <person name="Riley R."/>
            <person name="Lipzen A."/>
            <person name="Clum A."/>
            <person name="Drula E."/>
            <person name="Henrissat B."/>
            <person name="Kohler A."/>
            <person name="Grigoriev I.V."/>
            <person name="Martin F.M."/>
            <person name="Hacquard S."/>
        </authorList>
    </citation>
    <scope>NUCLEOTIDE SEQUENCE</scope>
    <source>
        <strain evidence="1">FSSC 5 MPI-SDFR-AT-0091</strain>
    </source>
</reference>
<evidence type="ECO:0000313" key="1">
    <source>
        <dbReference type="EMBL" id="KAH7253158.1"/>
    </source>
</evidence>
<dbReference type="AlphaFoldDB" id="A0A9P9H8Y1"/>
<evidence type="ECO:0000313" key="2">
    <source>
        <dbReference type="Proteomes" id="UP000736672"/>
    </source>
</evidence>
<comment type="caution">
    <text evidence="1">The sequence shown here is derived from an EMBL/GenBank/DDBJ whole genome shotgun (WGS) entry which is preliminary data.</text>
</comment>
<dbReference type="OrthoDB" id="5098294at2759"/>
<name>A0A9P9H8Y1_FUSSL</name>
<gene>
    <name evidence="1" type="ORF">B0J15DRAFT_466993</name>
</gene>
<protein>
    <submittedName>
        <fullName evidence="1">Uncharacterized protein</fullName>
    </submittedName>
</protein>
<sequence>MTVPNENEQITQLRNVNYTSKIIETYPHSLVVFINGARPRSTGPSTAPLFWTVTFAPTSRHNLSGTLDSHLPRTVMCAKQEAILRFLEFVKSESFNHRWRKVIVVVSNSIPMARLVEFLETYASNYNYHPATNYTTEQGRTEVISQELKEI</sequence>
<dbReference type="EMBL" id="JAGTJS010000011">
    <property type="protein sequence ID" value="KAH7253158.1"/>
    <property type="molecule type" value="Genomic_DNA"/>
</dbReference>
<organism evidence="1 2">
    <name type="scientific">Fusarium solani</name>
    <name type="common">Filamentous fungus</name>
    <dbReference type="NCBI Taxonomy" id="169388"/>
    <lineage>
        <taxon>Eukaryota</taxon>
        <taxon>Fungi</taxon>
        <taxon>Dikarya</taxon>
        <taxon>Ascomycota</taxon>
        <taxon>Pezizomycotina</taxon>
        <taxon>Sordariomycetes</taxon>
        <taxon>Hypocreomycetidae</taxon>
        <taxon>Hypocreales</taxon>
        <taxon>Nectriaceae</taxon>
        <taxon>Fusarium</taxon>
        <taxon>Fusarium solani species complex</taxon>
    </lineage>
</organism>
<keyword evidence="2" id="KW-1185">Reference proteome</keyword>
<dbReference type="Proteomes" id="UP000736672">
    <property type="component" value="Unassembled WGS sequence"/>
</dbReference>
<proteinExistence type="predicted"/>
<accession>A0A9P9H8Y1</accession>